<organism evidence="1 2">
    <name type="scientific">Anoxybacterium hadale</name>
    <dbReference type="NCBI Taxonomy" id="3408580"/>
    <lineage>
        <taxon>Bacteria</taxon>
        <taxon>Bacillati</taxon>
        <taxon>Bacillota</taxon>
        <taxon>Clostridia</taxon>
        <taxon>Peptostreptococcales</taxon>
        <taxon>Anaerovoracaceae</taxon>
        <taxon>Anoxybacterium</taxon>
    </lineage>
</organism>
<reference evidence="1" key="1">
    <citation type="submission" date="2019-08" db="EMBL/GenBank/DDBJ databases">
        <title>Genome sequence of Clostridiales bacterium MT110.</title>
        <authorList>
            <person name="Cao J."/>
        </authorList>
    </citation>
    <scope>NUCLEOTIDE SEQUENCE</scope>
    <source>
        <strain evidence="1">MT110</strain>
    </source>
</reference>
<keyword evidence="2" id="KW-1185">Reference proteome</keyword>
<dbReference type="Proteomes" id="UP000594014">
    <property type="component" value="Chromosome"/>
</dbReference>
<accession>A0ACD1AEN4</accession>
<evidence type="ECO:0000313" key="1">
    <source>
        <dbReference type="EMBL" id="QOX64734.1"/>
    </source>
</evidence>
<protein>
    <submittedName>
        <fullName evidence="1">Substrate-binding domain-containing protein</fullName>
    </submittedName>
</protein>
<sequence>MKKVFAIVLVMALILSMVACGAGGGSADKEEKAGTLGVVMPNATHGFLGESIAHAKAEAEAIAAETGMDVKFLTSAESSEQNNQIDQLIADGVDCIVLWPHNGDEVRSSAQNVMDAGIPLIIYDRLINDFKPTAELMGDNVTIGEMTGEYFNKFFAEDLKAGKVNILEFKGDNSTVPEQRSSGFKSTADPNINIVQQFSTDWQRAKAMEQMETWLSSSSKEDVEALKAVFTHDDEVVLGVLDAIENYDGPAKLDIKLVSGVGARKENLDTFAPWADKGVMQVTYAFSPAMVRDAVELGADVVLGKEKPSGLILIPTVEVDNSNEKDFRNNDIYVTRYSIEMPK</sequence>
<evidence type="ECO:0000313" key="2">
    <source>
        <dbReference type="Proteomes" id="UP000594014"/>
    </source>
</evidence>
<proteinExistence type="predicted"/>
<gene>
    <name evidence="1" type="ORF">FRZ06_15975</name>
</gene>
<dbReference type="EMBL" id="CP042469">
    <property type="protein sequence ID" value="QOX64734.1"/>
    <property type="molecule type" value="Genomic_DNA"/>
</dbReference>
<name>A0ACD1AEN4_9FIRM</name>